<sequence>MDEVDLVFGNVDKPRLVQQIVEWRGEHAVPCAIGDEADYISPRIGRTRAMVKIQEGCNQVCAYCIVPKVRGRERSIPTEALVGEIQLLAAKGYKEVVLTGTQLGSYGFDLVGASLGLLIATILSRCNIERLRVSSLQPREITDDLLALWSDKRLCPHFHMPLQSGSNSILRMMRRRYTAEDYVETVKRIRERIPQASITADVIVGFPGETDADFRATYELCESIGFADLHMFPYSMRPGTSAAYYDDQLEFPAKSERMHALLNLGKSMANQFRQGSLGTVRSVLWESQIADEGAIQWTGLTDNYIRVKSKSNLPLLNVIAPAMLASLDVEGTVRAEIV</sequence>
<dbReference type="InterPro" id="IPR007197">
    <property type="entry name" value="rSAM"/>
</dbReference>
<evidence type="ECO:0000259" key="7">
    <source>
        <dbReference type="PROSITE" id="PS51918"/>
    </source>
</evidence>
<dbReference type="EMBL" id="CASHTH010003240">
    <property type="protein sequence ID" value="CAI8042200.1"/>
    <property type="molecule type" value="Genomic_DNA"/>
</dbReference>
<dbReference type="InterPro" id="IPR023404">
    <property type="entry name" value="rSAM_horseshoe"/>
</dbReference>
<dbReference type="SFLD" id="SFLDS00029">
    <property type="entry name" value="Radical_SAM"/>
    <property type="match status" value="1"/>
</dbReference>
<evidence type="ECO:0000313" key="9">
    <source>
        <dbReference type="Proteomes" id="UP001174909"/>
    </source>
</evidence>
<evidence type="ECO:0000256" key="3">
    <source>
        <dbReference type="ARBA" id="ARBA00022691"/>
    </source>
</evidence>
<name>A0AA35T5L9_GEOBA</name>
<evidence type="ECO:0000256" key="2">
    <source>
        <dbReference type="ARBA" id="ARBA00022485"/>
    </source>
</evidence>
<evidence type="ECO:0000256" key="5">
    <source>
        <dbReference type="ARBA" id="ARBA00023004"/>
    </source>
</evidence>
<keyword evidence="4" id="KW-0479">Metal-binding</keyword>
<dbReference type="Gene3D" id="3.80.30.20">
    <property type="entry name" value="tm_1862 like domain"/>
    <property type="match status" value="1"/>
</dbReference>
<proteinExistence type="predicted"/>
<dbReference type="SMART" id="SM00729">
    <property type="entry name" value="Elp3"/>
    <property type="match status" value="1"/>
</dbReference>
<dbReference type="InterPro" id="IPR005839">
    <property type="entry name" value="Methylthiotransferase"/>
</dbReference>
<dbReference type="NCBIfam" id="TIGR00089">
    <property type="entry name" value="MiaB/RimO family radical SAM methylthiotransferase"/>
    <property type="match status" value="1"/>
</dbReference>
<feature type="domain" description="Radical SAM core" evidence="7">
    <location>
        <begin position="43"/>
        <end position="273"/>
    </location>
</feature>
<gene>
    <name evidence="8" type="ORF">GBAR_LOCUS23439</name>
</gene>
<comment type="caution">
    <text evidence="8">The sequence shown here is derived from an EMBL/GenBank/DDBJ whole genome shotgun (WGS) entry which is preliminary data.</text>
</comment>
<keyword evidence="9" id="KW-1185">Reference proteome</keyword>
<reference evidence="8" key="1">
    <citation type="submission" date="2023-03" db="EMBL/GenBank/DDBJ databases">
        <authorList>
            <person name="Steffen K."/>
            <person name="Cardenas P."/>
        </authorList>
    </citation>
    <scope>NUCLEOTIDE SEQUENCE</scope>
</reference>
<keyword evidence="6" id="KW-0411">Iron-sulfur</keyword>
<dbReference type="Pfam" id="PF04055">
    <property type="entry name" value="Radical_SAM"/>
    <property type="match status" value="1"/>
</dbReference>
<evidence type="ECO:0000313" key="8">
    <source>
        <dbReference type="EMBL" id="CAI8042200.1"/>
    </source>
</evidence>
<keyword evidence="5" id="KW-0408">Iron</keyword>
<dbReference type="GO" id="GO:0046872">
    <property type="term" value="F:metal ion binding"/>
    <property type="evidence" value="ECO:0007669"/>
    <property type="project" value="UniProtKB-KW"/>
</dbReference>
<dbReference type="CDD" id="cd01335">
    <property type="entry name" value="Radical_SAM"/>
    <property type="match status" value="1"/>
</dbReference>
<dbReference type="PROSITE" id="PS01278">
    <property type="entry name" value="MTTASE_RADICAL"/>
    <property type="match status" value="1"/>
</dbReference>
<keyword evidence="2" id="KW-0004">4Fe-4S</keyword>
<comment type="cofactor">
    <cofactor evidence="1">
        <name>[4Fe-4S] cluster</name>
        <dbReference type="ChEBI" id="CHEBI:49883"/>
    </cofactor>
</comment>
<organism evidence="8 9">
    <name type="scientific">Geodia barretti</name>
    <name type="common">Barrett's horny sponge</name>
    <dbReference type="NCBI Taxonomy" id="519541"/>
    <lineage>
        <taxon>Eukaryota</taxon>
        <taxon>Metazoa</taxon>
        <taxon>Porifera</taxon>
        <taxon>Demospongiae</taxon>
        <taxon>Heteroscleromorpha</taxon>
        <taxon>Tetractinellida</taxon>
        <taxon>Astrophorina</taxon>
        <taxon>Geodiidae</taxon>
        <taxon>Geodia</taxon>
    </lineage>
</organism>
<dbReference type="FunFam" id="3.80.30.20:FF:000001">
    <property type="entry name" value="tRNA-2-methylthio-N(6)-dimethylallyladenosine synthase 2"/>
    <property type="match status" value="1"/>
</dbReference>
<dbReference type="AlphaFoldDB" id="A0AA35T5L9"/>
<dbReference type="InterPro" id="IPR006638">
    <property type="entry name" value="Elp3/MiaA/NifB-like_rSAM"/>
</dbReference>
<dbReference type="GO" id="GO:0035597">
    <property type="term" value="F:tRNA-2-methylthio-N(6)-dimethylallyladenosine(37) synthase activity"/>
    <property type="evidence" value="ECO:0007669"/>
    <property type="project" value="TreeGrafter"/>
</dbReference>
<dbReference type="Proteomes" id="UP001174909">
    <property type="component" value="Unassembled WGS sequence"/>
</dbReference>
<evidence type="ECO:0000256" key="4">
    <source>
        <dbReference type="ARBA" id="ARBA00022723"/>
    </source>
</evidence>
<dbReference type="SUPFAM" id="SSF102114">
    <property type="entry name" value="Radical SAM enzymes"/>
    <property type="match status" value="1"/>
</dbReference>
<accession>A0AA35T5L9</accession>
<protein>
    <submittedName>
        <fullName evidence="8">Threonylcarbamoyladenosine tRNA methylthiotransferase MtaB</fullName>
    </submittedName>
</protein>
<dbReference type="InterPro" id="IPR058240">
    <property type="entry name" value="rSAM_sf"/>
</dbReference>
<dbReference type="PROSITE" id="PS51918">
    <property type="entry name" value="RADICAL_SAM"/>
    <property type="match status" value="1"/>
</dbReference>
<dbReference type="GO" id="GO:0005829">
    <property type="term" value="C:cytosol"/>
    <property type="evidence" value="ECO:0007669"/>
    <property type="project" value="TreeGrafter"/>
</dbReference>
<dbReference type="GO" id="GO:0051539">
    <property type="term" value="F:4 iron, 4 sulfur cluster binding"/>
    <property type="evidence" value="ECO:0007669"/>
    <property type="project" value="UniProtKB-KW"/>
</dbReference>
<evidence type="ECO:0000256" key="1">
    <source>
        <dbReference type="ARBA" id="ARBA00001966"/>
    </source>
</evidence>
<dbReference type="PANTHER" id="PTHR43020:SF2">
    <property type="entry name" value="MITOCHONDRIAL TRNA METHYLTHIOTRANSFERASE CDK5RAP1"/>
    <property type="match status" value="1"/>
</dbReference>
<dbReference type="PANTHER" id="PTHR43020">
    <property type="entry name" value="CDK5 REGULATORY SUBUNIT-ASSOCIATED PROTEIN 1"/>
    <property type="match status" value="1"/>
</dbReference>
<dbReference type="InterPro" id="IPR020612">
    <property type="entry name" value="Methylthiotransferase_CS"/>
</dbReference>
<keyword evidence="3" id="KW-0949">S-adenosyl-L-methionine</keyword>
<dbReference type="SFLD" id="SFLDG01082">
    <property type="entry name" value="B12-binding_domain_containing"/>
    <property type="match status" value="1"/>
</dbReference>
<evidence type="ECO:0000256" key="6">
    <source>
        <dbReference type="ARBA" id="ARBA00023014"/>
    </source>
</evidence>